<organism evidence="2 3">
    <name type="scientific">Rhizoctonia solani AG-3 Rhs1AP</name>
    <dbReference type="NCBI Taxonomy" id="1086054"/>
    <lineage>
        <taxon>Eukaryota</taxon>
        <taxon>Fungi</taxon>
        <taxon>Dikarya</taxon>
        <taxon>Basidiomycota</taxon>
        <taxon>Agaricomycotina</taxon>
        <taxon>Agaricomycetes</taxon>
        <taxon>Cantharellales</taxon>
        <taxon>Ceratobasidiaceae</taxon>
        <taxon>Rhizoctonia</taxon>
    </lineage>
</organism>
<protein>
    <submittedName>
        <fullName evidence="2">Uncharacterized protein</fullName>
    </submittedName>
</protein>
<comment type="caution">
    <text evidence="2">The sequence shown here is derived from an EMBL/GenBank/DDBJ whole genome shotgun (WGS) entry which is preliminary data.</text>
</comment>
<feature type="non-terminal residue" evidence="2">
    <location>
        <position position="174"/>
    </location>
</feature>
<dbReference type="EMBL" id="JATN01000322">
    <property type="protein sequence ID" value="EUC57550.1"/>
    <property type="molecule type" value="Genomic_DNA"/>
</dbReference>
<dbReference type="Proteomes" id="UP000030108">
    <property type="component" value="Unassembled WGS sequence"/>
</dbReference>
<proteinExistence type="predicted"/>
<evidence type="ECO:0000313" key="3">
    <source>
        <dbReference type="Proteomes" id="UP000030108"/>
    </source>
</evidence>
<dbReference type="AlphaFoldDB" id="X8J6C3"/>
<evidence type="ECO:0000256" key="1">
    <source>
        <dbReference type="SAM" id="MobiDB-lite"/>
    </source>
</evidence>
<feature type="region of interest" description="Disordered" evidence="1">
    <location>
        <begin position="1"/>
        <end position="75"/>
    </location>
</feature>
<evidence type="ECO:0000313" key="2">
    <source>
        <dbReference type="EMBL" id="EUC57550.1"/>
    </source>
</evidence>
<gene>
    <name evidence="2" type="ORF">RSOL_224800</name>
</gene>
<feature type="compositionally biased region" description="Pro residues" evidence="1">
    <location>
        <begin position="20"/>
        <end position="30"/>
    </location>
</feature>
<accession>X8J6C3</accession>
<reference evidence="3" key="1">
    <citation type="journal article" date="2014" name="Genome Announc.">
        <title>Draft genome sequence of the plant-pathogenic soil fungus Rhizoctonia solani anastomosis group 3 strain Rhs1AP.</title>
        <authorList>
            <person name="Cubeta M.A."/>
            <person name="Thomas E."/>
            <person name="Dean R.A."/>
            <person name="Jabaji S."/>
            <person name="Neate S.M."/>
            <person name="Tavantzis S."/>
            <person name="Toda T."/>
            <person name="Vilgalys R."/>
            <person name="Bharathan N."/>
            <person name="Fedorova-Abrams N."/>
            <person name="Pakala S.B."/>
            <person name="Pakala S.M."/>
            <person name="Zafar N."/>
            <person name="Joardar V."/>
            <person name="Losada L."/>
            <person name="Nierman W.C."/>
        </authorList>
    </citation>
    <scope>NUCLEOTIDE SEQUENCE [LARGE SCALE GENOMIC DNA]</scope>
    <source>
        <strain evidence="3">AG-3</strain>
    </source>
</reference>
<sequence>MTPRPSSPSEQTPTAQTPTERPPTEYPPSEPSEHEFPLHLPFEYTSLSEQSDQESPELERAPSLKAPSSIQDIPDEEIVETPPTDQVILFPLAFSSPAPRIHLVDIPFTSAHDYLRVFGRRVAAEPFVYQSIYRRSRSIIGAYALRDASATTRRIRQSHCVYTQYPSQLFDEFS</sequence>
<feature type="compositionally biased region" description="Polar residues" evidence="1">
    <location>
        <begin position="7"/>
        <end position="16"/>
    </location>
</feature>
<name>X8J6C3_9AGAM</name>